<dbReference type="InterPro" id="IPR012337">
    <property type="entry name" value="RNaseH-like_sf"/>
</dbReference>
<evidence type="ECO:0000313" key="3">
    <source>
        <dbReference type="Proteomes" id="UP000295195"/>
    </source>
</evidence>
<dbReference type="AlphaFoldDB" id="A0A4R6CS63"/>
<protein>
    <recommendedName>
        <fullName evidence="1">Transposase IS701-like DDE domain-containing protein</fullName>
    </recommendedName>
</protein>
<evidence type="ECO:0000313" key="2">
    <source>
        <dbReference type="EMBL" id="TDN29597.1"/>
    </source>
</evidence>
<name>A0A4R6CS63_9LACO</name>
<gene>
    <name evidence="2" type="ORF">CEE75_10540</name>
</gene>
<reference evidence="2 3" key="1">
    <citation type="submission" date="2017-06" db="EMBL/GenBank/DDBJ databases">
        <authorList>
            <person name="Swanenburg J."/>
            <person name="Kort R."/>
        </authorList>
    </citation>
    <scope>NUCLEOTIDE SEQUENCE [LARGE SCALE GENOMIC DNA]</scope>
    <source>
        <strain evidence="2 3">RL05</strain>
    </source>
</reference>
<sequence>MSLFLKLIGLKELSHQVNFKRKSKFDLVWLFSYLLELRFSRHSLFRAGKKQKDRIAHTRTVRNILSDGRINWQKLLCLIAARLIASLRPVIDKRRRLVLIVDDTMMPRSSAKKSELLAWVYDHNKGKTLAGYHGPTLGWSDGNTFLPVSFALMSTKSNDNLIGKIKTWDQCSLAGKRRSQARRQMNNVTVELIKVFPPNMSYLIPDFHRPPIFSAHYKYIRG</sequence>
<comment type="caution">
    <text evidence="2">The sequence shown here is derived from an EMBL/GenBank/DDBJ whole genome shotgun (WGS) entry which is preliminary data.</text>
</comment>
<dbReference type="Proteomes" id="UP000295195">
    <property type="component" value="Unassembled WGS sequence"/>
</dbReference>
<proteinExistence type="predicted"/>
<dbReference type="InterPro" id="IPR038721">
    <property type="entry name" value="IS701-like_DDE_dom"/>
</dbReference>
<evidence type="ECO:0000259" key="1">
    <source>
        <dbReference type="Pfam" id="PF13546"/>
    </source>
</evidence>
<dbReference type="SUPFAM" id="SSF53098">
    <property type="entry name" value="Ribonuclease H-like"/>
    <property type="match status" value="1"/>
</dbReference>
<feature type="domain" description="Transposase IS701-like DDE" evidence="1">
    <location>
        <begin position="57"/>
        <end position="188"/>
    </location>
</feature>
<organism evidence="2 3">
    <name type="scientific">Lactobacillus crispatus</name>
    <dbReference type="NCBI Taxonomy" id="47770"/>
    <lineage>
        <taxon>Bacteria</taxon>
        <taxon>Bacillati</taxon>
        <taxon>Bacillota</taxon>
        <taxon>Bacilli</taxon>
        <taxon>Lactobacillales</taxon>
        <taxon>Lactobacillaceae</taxon>
        <taxon>Lactobacillus</taxon>
    </lineage>
</organism>
<dbReference type="EMBL" id="NKLP01000194">
    <property type="protein sequence ID" value="TDN29597.1"/>
    <property type="molecule type" value="Genomic_DNA"/>
</dbReference>
<accession>A0A4R6CS63</accession>
<dbReference type="Pfam" id="PF13546">
    <property type="entry name" value="DDE_5"/>
    <property type="match status" value="1"/>
</dbReference>